<dbReference type="InterPro" id="IPR008757">
    <property type="entry name" value="Peptidase_M6-like_domain"/>
</dbReference>
<feature type="domain" description="PKD" evidence="3">
    <location>
        <begin position="542"/>
        <end position="623"/>
    </location>
</feature>
<keyword evidence="4" id="KW-0645">Protease</keyword>
<dbReference type="GO" id="GO:0008237">
    <property type="term" value="F:metallopeptidase activity"/>
    <property type="evidence" value="ECO:0007669"/>
    <property type="project" value="UniProtKB-KW"/>
</dbReference>
<evidence type="ECO:0000256" key="2">
    <source>
        <dbReference type="SAM" id="Phobius"/>
    </source>
</evidence>
<dbReference type="InterPro" id="IPR013783">
    <property type="entry name" value="Ig-like_fold"/>
</dbReference>
<keyword evidence="2" id="KW-0472">Membrane</keyword>
<comment type="caution">
    <text evidence="4">The sequence shown here is derived from an EMBL/GenBank/DDBJ whole genome shotgun (WGS) entry which is preliminary data.</text>
</comment>
<reference evidence="5" key="1">
    <citation type="journal article" date="2019" name="bioRxiv">
        <title>Genome diversification in globally distributed novel marine Proteobacteria is linked to environmental adaptation.</title>
        <authorList>
            <person name="Zhou Z."/>
            <person name="Tran P.Q."/>
            <person name="Kieft K."/>
            <person name="Anantharaman K."/>
        </authorList>
    </citation>
    <scope>NUCLEOTIDE SEQUENCE [LARGE SCALE GENOMIC DNA]</scope>
</reference>
<protein>
    <submittedName>
        <fullName evidence="4">M6 family metalloprotease domain-containing protein</fullName>
    </submittedName>
</protein>
<dbReference type="GO" id="GO:0006508">
    <property type="term" value="P:proteolysis"/>
    <property type="evidence" value="ECO:0007669"/>
    <property type="project" value="UniProtKB-KW"/>
</dbReference>
<evidence type="ECO:0000313" key="4">
    <source>
        <dbReference type="EMBL" id="HIG63899.1"/>
    </source>
</evidence>
<feature type="region of interest" description="Disordered" evidence="1">
    <location>
        <begin position="396"/>
        <end position="420"/>
    </location>
</feature>
<dbReference type="InterPro" id="IPR000601">
    <property type="entry name" value="PKD_dom"/>
</dbReference>
<dbReference type="SUPFAM" id="SSF49299">
    <property type="entry name" value="PKD domain"/>
    <property type="match status" value="4"/>
</dbReference>
<keyword evidence="4" id="KW-0482">Metalloprotease</keyword>
<dbReference type="Pfam" id="PF18911">
    <property type="entry name" value="PKD_4"/>
    <property type="match status" value="3"/>
</dbReference>
<dbReference type="SMART" id="SM00089">
    <property type="entry name" value="PKD"/>
    <property type="match status" value="4"/>
</dbReference>
<evidence type="ECO:0000256" key="1">
    <source>
        <dbReference type="SAM" id="MobiDB-lite"/>
    </source>
</evidence>
<evidence type="ECO:0000313" key="5">
    <source>
        <dbReference type="Proteomes" id="UP000589516"/>
    </source>
</evidence>
<dbReference type="Gene3D" id="2.60.40.10">
    <property type="entry name" value="Immunoglobulins"/>
    <property type="match status" value="5"/>
</dbReference>
<gene>
    <name evidence="4" type="ORF">EYQ16_05240</name>
</gene>
<sequence>MPASGRAPPSTSRWESRRWAKCAEIAMSFMATARSRLPMKHATLSWKTHSVTSHREASAACWQFFVAMANRTRMRFPLALLFALCALAFLALPATASPTTGTIQVAIILADFNDASYDSMHDSDWFEELAFGNSDSMWDYYDENSRGNLTLAGEVFGPYTLDGDAADWGSENTNFVSDTIAAADDDIDFRDYDAVMAVHTGPGEESSGNSDDIWSIHWSGLSISTNDGNHRIREITQVPEFEYSGGEKRPLGVWVHEFGHELGLPDFYDTDYSSEGIGDWGVMASGSWADNGETPVHLSAFSKAEVGWLEPILLTGDLLDVRLEPASRNGKILKLPVPGNWSNAREYFLLENRQQLDYDTYLPGEGLLIWHVDEDVSNNNDESHKRLDLEEADGYDDLDNGWNSGDSGDPYGAGDEFTDEGYPNSTAYNLSDSGWRINDIRVDGNDILLDIRFLSRPTAVADAAEGVVDAGEELQFWGRDSWDDDGSITNFSWDFGDGDFAYIADPLHIFDEYGTYDVSLTVRDDDWLTSSVVVTIRVNALPVPVIVADPLVVWLGESIAFDGSDSWDPDGTVAFWFWNFDDGVTSSEVALDHLFDSPGFYNVSLKVADDLNSIATGYLLVEVRNRLPHASFAIAPAEGNTTVEFGFADSSSDPDGTVVVWAWDFGDGNSSSGTAVAHRFALPGSYAVTLTVTDNHGGSNATIQTLEVANALPLLEIVIPQGIWDGGRWVVPADATLMLDGSGSHDPEGLPLSFTWDIDGNAHSGATPAITLGGGSHAVSLVITDAHNATARGDWSVLAVVQPLLEVSPAMVNALTNEITTFTATTLQGSVATWEWEVNNNSLAGVRNLDFTPPEPGSYEMRVRGLTAEGLSSPWAVAALNAFDPPVANFTIEGSLVQLGWLAFNGTHSLGLGLEYSWKLDGEPLPNVTAVVMALFEKGGSHTIALNVTQQPVGTAQLSRAFYLNHQPVAIIESLEPARPRIGQEFSFRIAANDVEGGAVVESVAWPDGLAPLSGGIAAGRYSASALFNGTEHFTLNVTLSDEDGASGVQQVWFTVFEWPDGVASALTWNGSREPGKQGKFEATVANAGGDLLTGTATLELDGRPLQVWELQLAPDEEAQFSTPWKATPGNHRATLLVTLNEEELAQGNNQLNLTIGIDAESSPLPLLAIGIVGLGVIAIAATFLLYRRRPPLEPPALAEAPAPEPVEAVVVDDSTWRR</sequence>
<dbReference type="Pfam" id="PF05547">
    <property type="entry name" value="Peptidase_M6"/>
    <property type="match status" value="1"/>
</dbReference>
<feature type="transmembrane region" description="Helical" evidence="2">
    <location>
        <begin position="1165"/>
        <end position="1187"/>
    </location>
</feature>
<feature type="domain" description="PKD" evidence="3">
    <location>
        <begin position="628"/>
        <end position="702"/>
    </location>
</feature>
<dbReference type="SUPFAM" id="SSF55486">
    <property type="entry name" value="Metalloproteases ('zincins'), catalytic domain"/>
    <property type="match status" value="1"/>
</dbReference>
<dbReference type="InterPro" id="IPR035986">
    <property type="entry name" value="PKD_dom_sf"/>
</dbReference>
<evidence type="ECO:0000259" key="3">
    <source>
        <dbReference type="PROSITE" id="PS50093"/>
    </source>
</evidence>
<dbReference type="Proteomes" id="UP000589516">
    <property type="component" value="Unassembled WGS sequence"/>
</dbReference>
<feature type="domain" description="PKD" evidence="3">
    <location>
        <begin position="457"/>
        <end position="543"/>
    </location>
</feature>
<keyword evidence="2" id="KW-1133">Transmembrane helix</keyword>
<dbReference type="InterPro" id="IPR022409">
    <property type="entry name" value="PKD/Chitinase_dom"/>
</dbReference>
<name>A0A7C7ZE07_9ARCH</name>
<keyword evidence="2" id="KW-0812">Transmembrane</keyword>
<dbReference type="PANTHER" id="PTHR41775">
    <property type="entry name" value="SECRETED PROTEIN-RELATED"/>
    <property type="match status" value="1"/>
</dbReference>
<dbReference type="NCBIfam" id="TIGR03296">
    <property type="entry name" value="M6dom_TIGR03296"/>
    <property type="match status" value="1"/>
</dbReference>
<dbReference type="AlphaFoldDB" id="A0A7C7ZE07"/>
<proteinExistence type="predicted"/>
<dbReference type="CDD" id="cd00146">
    <property type="entry name" value="PKD"/>
    <property type="match status" value="3"/>
</dbReference>
<organism evidence="4 5">
    <name type="scientific">Marine Group III euryarchaeote</name>
    <dbReference type="NCBI Taxonomy" id="2173149"/>
    <lineage>
        <taxon>Archaea</taxon>
        <taxon>Methanobacteriati</taxon>
        <taxon>Thermoplasmatota</taxon>
        <taxon>Thermoplasmata</taxon>
        <taxon>Candidatus Thermoprofundales</taxon>
    </lineage>
</organism>
<dbReference type="PANTHER" id="PTHR41775:SF1">
    <property type="entry name" value="PEPTIDASE M6-LIKE DOMAIN-CONTAINING PROTEIN"/>
    <property type="match status" value="1"/>
</dbReference>
<accession>A0A7C7ZE07</accession>
<keyword evidence="4" id="KW-0378">Hydrolase</keyword>
<dbReference type="PROSITE" id="PS50093">
    <property type="entry name" value="PKD"/>
    <property type="match status" value="3"/>
</dbReference>
<dbReference type="EMBL" id="DUAV01000032">
    <property type="protein sequence ID" value="HIG63899.1"/>
    <property type="molecule type" value="Genomic_DNA"/>
</dbReference>